<evidence type="ECO:0000313" key="1">
    <source>
        <dbReference type="EMBL" id="PKI53634.1"/>
    </source>
</evidence>
<reference evidence="1 2" key="1">
    <citation type="submission" date="2017-11" db="EMBL/GenBank/DDBJ databases">
        <title>De-novo sequencing of pomegranate (Punica granatum L.) genome.</title>
        <authorList>
            <person name="Akparov Z."/>
            <person name="Amiraslanov A."/>
            <person name="Hajiyeva S."/>
            <person name="Abbasov M."/>
            <person name="Kaur K."/>
            <person name="Hamwieh A."/>
            <person name="Solovyev V."/>
            <person name="Salamov A."/>
            <person name="Braich B."/>
            <person name="Kosarev P."/>
            <person name="Mahmoud A."/>
            <person name="Hajiyev E."/>
            <person name="Babayeva S."/>
            <person name="Izzatullayeva V."/>
            <person name="Mammadov A."/>
            <person name="Mammadov A."/>
            <person name="Sharifova S."/>
            <person name="Ojaghi J."/>
            <person name="Eynullazada K."/>
            <person name="Bayramov B."/>
            <person name="Abdulazimova A."/>
            <person name="Shahmuradov I."/>
        </authorList>
    </citation>
    <scope>NUCLEOTIDE SEQUENCE [LARGE SCALE GENOMIC DNA]</scope>
    <source>
        <strain evidence="2">cv. AG2017</strain>
        <tissue evidence="1">Leaf</tissue>
    </source>
</reference>
<dbReference type="EMBL" id="PGOL01001845">
    <property type="protein sequence ID" value="PKI53634.1"/>
    <property type="molecule type" value="Genomic_DNA"/>
</dbReference>
<dbReference type="Gene3D" id="3.80.10.10">
    <property type="entry name" value="Ribonuclease Inhibitor"/>
    <property type="match status" value="1"/>
</dbReference>
<dbReference type="AlphaFoldDB" id="A0A2I0JBM9"/>
<sequence length="260" mass="30163">MWRTASRIDHHLEGHVEQRNRGRVEVCDRSVDKSPSEFRVMDDICALLRFSYDNWENDTGNSGLSKIWDEIFRVMPVLKVLDLSFTSIKEIPASIGQLVQMQHLDLSGFSQLVVLNLYKSYGSWESRDGENKDDDIQFVDLEGLRDHDTLDITIDNLGTLMKLSRFGNLLNCIQYLYIKECEGLHLLQLPATEISGDWLRRLSINNCYDLKYMEIGDGMTETWLNRLEVLVLHGLPNMITVRRNPVTDRSLRSLRSLNIW</sequence>
<dbReference type="Pfam" id="PF13855">
    <property type="entry name" value="LRR_8"/>
    <property type="match status" value="1"/>
</dbReference>
<organism evidence="1 2">
    <name type="scientific">Punica granatum</name>
    <name type="common">Pomegranate</name>
    <dbReference type="NCBI Taxonomy" id="22663"/>
    <lineage>
        <taxon>Eukaryota</taxon>
        <taxon>Viridiplantae</taxon>
        <taxon>Streptophyta</taxon>
        <taxon>Embryophyta</taxon>
        <taxon>Tracheophyta</taxon>
        <taxon>Spermatophyta</taxon>
        <taxon>Magnoliopsida</taxon>
        <taxon>eudicotyledons</taxon>
        <taxon>Gunneridae</taxon>
        <taxon>Pentapetalae</taxon>
        <taxon>rosids</taxon>
        <taxon>malvids</taxon>
        <taxon>Myrtales</taxon>
        <taxon>Lythraceae</taxon>
        <taxon>Punica</taxon>
    </lineage>
</organism>
<dbReference type="SUPFAM" id="SSF52058">
    <property type="entry name" value="L domain-like"/>
    <property type="match status" value="1"/>
</dbReference>
<gene>
    <name evidence="1" type="ORF">CRG98_025967</name>
</gene>
<protein>
    <submittedName>
        <fullName evidence="1">Uncharacterized protein</fullName>
    </submittedName>
</protein>
<keyword evidence="2" id="KW-1185">Reference proteome</keyword>
<evidence type="ECO:0000313" key="2">
    <source>
        <dbReference type="Proteomes" id="UP000233551"/>
    </source>
</evidence>
<accession>A0A2I0JBM9</accession>
<name>A0A2I0JBM9_PUNGR</name>
<comment type="caution">
    <text evidence="1">The sequence shown here is derived from an EMBL/GenBank/DDBJ whole genome shotgun (WGS) entry which is preliminary data.</text>
</comment>
<dbReference type="PANTHER" id="PTHR47186:SF3">
    <property type="entry name" value="OS09G0267800 PROTEIN"/>
    <property type="match status" value="1"/>
</dbReference>
<dbReference type="InterPro" id="IPR001611">
    <property type="entry name" value="Leu-rich_rpt"/>
</dbReference>
<dbReference type="InterPro" id="IPR032675">
    <property type="entry name" value="LRR_dom_sf"/>
</dbReference>
<proteinExistence type="predicted"/>
<dbReference type="Proteomes" id="UP000233551">
    <property type="component" value="Unassembled WGS sequence"/>
</dbReference>
<dbReference type="STRING" id="22663.A0A2I0JBM9"/>
<dbReference type="PANTHER" id="PTHR47186">
    <property type="entry name" value="LEUCINE-RICH REPEAT-CONTAINING PROTEIN 57"/>
    <property type="match status" value="1"/>
</dbReference>